<protein>
    <submittedName>
        <fullName evidence="1">Uncharacterized protein</fullName>
    </submittedName>
</protein>
<name>A0A0E9TXB2_ANGAN</name>
<sequence>MHVNTPLLNMHAMDRGRVFSVRERGGRANIFGRASGRGPTKA</sequence>
<reference evidence="1" key="1">
    <citation type="submission" date="2014-11" db="EMBL/GenBank/DDBJ databases">
        <authorList>
            <person name="Amaro Gonzalez C."/>
        </authorList>
    </citation>
    <scope>NUCLEOTIDE SEQUENCE</scope>
</reference>
<dbReference type="AlphaFoldDB" id="A0A0E9TXB2"/>
<organism evidence="1">
    <name type="scientific">Anguilla anguilla</name>
    <name type="common">European freshwater eel</name>
    <name type="synonym">Muraena anguilla</name>
    <dbReference type="NCBI Taxonomy" id="7936"/>
    <lineage>
        <taxon>Eukaryota</taxon>
        <taxon>Metazoa</taxon>
        <taxon>Chordata</taxon>
        <taxon>Craniata</taxon>
        <taxon>Vertebrata</taxon>
        <taxon>Euteleostomi</taxon>
        <taxon>Actinopterygii</taxon>
        <taxon>Neopterygii</taxon>
        <taxon>Teleostei</taxon>
        <taxon>Anguilliformes</taxon>
        <taxon>Anguillidae</taxon>
        <taxon>Anguilla</taxon>
    </lineage>
</organism>
<dbReference type="EMBL" id="GBXM01051209">
    <property type="protein sequence ID" value="JAH57368.1"/>
    <property type="molecule type" value="Transcribed_RNA"/>
</dbReference>
<evidence type="ECO:0000313" key="1">
    <source>
        <dbReference type="EMBL" id="JAH57368.1"/>
    </source>
</evidence>
<accession>A0A0E9TXB2</accession>
<proteinExistence type="predicted"/>
<reference evidence="1" key="2">
    <citation type="journal article" date="2015" name="Fish Shellfish Immunol.">
        <title>Early steps in the European eel (Anguilla anguilla)-Vibrio vulnificus interaction in the gills: Role of the RtxA13 toxin.</title>
        <authorList>
            <person name="Callol A."/>
            <person name="Pajuelo D."/>
            <person name="Ebbesson L."/>
            <person name="Teles M."/>
            <person name="MacKenzie S."/>
            <person name="Amaro C."/>
        </authorList>
    </citation>
    <scope>NUCLEOTIDE SEQUENCE</scope>
</reference>
<dbReference type="EMBL" id="GBXM01044496">
    <property type="protein sequence ID" value="JAH64081.1"/>
    <property type="molecule type" value="Transcribed_RNA"/>
</dbReference>